<name>A0A976MEN2_9CAUD</name>
<dbReference type="EMBL" id="OM032871">
    <property type="protein sequence ID" value="UKL59166.1"/>
    <property type="molecule type" value="Genomic_DNA"/>
</dbReference>
<accession>A0A976MEN2</accession>
<keyword evidence="2" id="KW-1185">Reference proteome</keyword>
<reference evidence="1" key="1">
    <citation type="submission" date="2021-12" db="EMBL/GenBank/DDBJ databases">
        <authorList>
            <person name="Bleriot I."/>
            <person name="Blasco L."/>
            <person name="Pacios O."/>
            <person name="Fernandez-Garcia L."/>
            <person name="Ambroa A."/>
            <person name="Lopez M."/>
            <person name="Ortiz-Cartagena C."/>
            <person name="Fernandez-Cuenca F."/>
            <person name="Oteo J."/>
            <person name="Pascual A."/>
            <person name="Martinez-Martinez L."/>
            <person name="Domingo-Calap P."/>
            <person name="Tomas M."/>
        </authorList>
    </citation>
    <scope>NUCLEOTIDE SEQUENCE</scope>
</reference>
<evidence type="ECO:0000313" key="2">
    <source>
        <dbReference type="Proteomes" id="UP001055373"/>
    </source>
</evidence>
<protein>
    <submittedName>
        <fullName evidence="1">Uncharacterized protein</fullName>
    </submittedName>
</protein>
<evidence type="ECO:0000313" key="1">
    <source>
        <dbReference type="EMBL" id="UKL59166.1"/>
    </source>
</evidence>
<organism evidence="1 2">
    <name type="scientific">Klebsiella phage vB_KpnS-VAC110</name>
    <dbReference type="NCBI Taxonomy" id="2914021"/>
    <lineage>
        <taxon>Viruses</taxon>
        <taxon>Duplodnaviria</taxon>
        <taxon>Heunggongvirae</taxon>
        <taxon>Uroviricota</taxon>
        <taxon>Caudoviricetes</taxon>
        <taxon>Drexlerviridae</taxon>
        <taxon>Webervirus</taxon>
        <taxon>Webervirus VAC110</taxon>
    </lineage>
</organism>
<sequence>MTGSGPCAPIIQARFSSVFRLSLDLGFNTAYDYPND</sequence>
<dbReference type="Proteomes" id="UP001055373">
    <property type="component" value="Segment"/>
</dbReference>
<proteinExistence type="predicted"/>